<feature type="region of interest" description="Disordered" evidence="1">
    <location>
        <begin position="42"/>
        <end position="101"/>
    </location>
</feature>
<dbReference type="AlphaFoldDB" id="A0A6A4SVY8"/>
<evidence type="ECO:0000256" key="1">
    <source>
        <dbReference type="SAM" id="MobiDB-lite"/>
    </source>
</evidence>
<gene>
    <name evidence="2" type="ORF">F2P81_012972</name>
</gene>
<comment type="caution">
    <text evidence="2">The sequence shown here is derived from an EMBL/GenBank/DDBJ whole genome shotgun (WGS) entry which is preliminary data.</text>
</comment>
<sequence length="101" mass="11211">MRRQREMAGGVSKSKNLQSRIVFVPICHKEQDRNISHLIYDKTPRQGGLVPSETCPPPKCARPSHWIPPTTGKGLPRSSEDPDPDPVGSPVERSLWGTEAE</sequence>
<evidence type="ECO:0000313" key="2">
    <source>
        <dbReference type="EMBL" id="KAF0035214.1"/>
    </source>
</evidence>
<organism evidence="2 3">
    <name type="scientific">Scophthalmus maximus</name>
    <name type="common">Turbot</name>
    <name type="synonym">Psetta maxima</name>
    <dbReference type="NCBI Taxonomy" id="52904"/>
    <lineage>
        <taxon>Eukaryota</taxon>
        <taxon>Metazoa</taxon>
        <taxon>Chordata</taxon>
        <taxon>Craniata</taxon>
        <taxon>Vertebrata</taxon>
        <taxon>Euteleostomi</taxon>
        <taxon>Actinopterygii</taxon>
        <taxon>Neopterygii</taxon>
        <taxon>Teleostei</taxon>
        <taxon>Neoteleostei</taxon>
        <taxon>Acanthomorphata</taxon>
        <taxon>Carangaria</taxon>
        <taxon>Pleuronectiformes</taxon>
        <taxon>Pleuronectoidei</taxon>
        <taxon>Scophthalmidae</taxon>
        <taxon>Scophthalmus</taxon>
    </lineage>
</organism>
<reference evidence="2 3" key="1">
    <citation type="submission" date="2019-06" db="EMBL/GenBank/DDBJ databases">
        <title>Draft genomes of female and male turbot (Scophthalmus maximus).</title>
        <authorList>
            <person name="Xu H."/>
            <person name="Xu X.-W."/>
            <person name="Shao C."/>
            <person name="Chen S."/>
        </authorList>
    </citation>
    <scope>NUCLEOTIDE SEQUENCE [LARGE SCALE GENOMIC DNA]</scope>
    <source>
        <strain evidence="2">Ysfricsl-2016a</strain>
        <tissue evidence="2">Blood</tissue>
    </source>
</reference>
<accession>A0A6A4SVY8</accession>
<name>A0A6A4SVY8_SCOMX</name>
<proteinExistence type="predicted"/>
<evidence type="ECO:0000313" key="3">
    <source>
        <dbReference type="Proteomes" id="UP000438429"/>
    </source>
</evidence>
<dbReference type="EMBL" id="VEVO01000011">
    <property type="protein sequence ID" value="KAF0035214.1"/>
    <property type="molecule type" value="Genomic_DNA"/>
</dbReference>
<dbReference type="Proteomes" id="UP000438429">
    <property type="component" value="Unassembled WGS sequence"/>
</dbReference>
<protein>
    <submittedName>
        <fullName evidence="2">Uncharacterized protein</fullName>
    </submittedName>
</protein>